<name>A0A7S3Y3D2_HETAK</name>
<dbReference type="EMBL" id="HBIU01041154">
    <property type="protein sequence ID" value="CAE0639902.1"/>
    <property type="molecule type" value="Transcribed_RNA"/>
</dbReference>
<accession>A0A7S3Y3D2</accession>
<feature type="region of interest" description="Disordered" evidence="1">
    <location>
        <begin position="264"/>
        <end position="325"/>
    </location>
</feature>
<protein>
    <submittedName>
        <fullName evidence="2">Uncharacterized protein</fullName>
    </submittedName>
</protein>
<dbReference type="AlphaFoldDB" id="A0A7S3Y3D2"/>
<sequence length="325" mass="36141">MNLKMGFKEAYVCTYEFQLPVNARYIRLQMEETASMVFSEVDVYVVDMEPLPEERRQEYMRPPRPPPFEADGGGNADADAGGDEGGGAPRAPRGLADLQEAFVFQLPPGADPDRAMAAVQGALQETLDQFYAEEEEFFSTLETASSTNHADSANNEAASSHNVAVEQEATADPRRLFEKTTVSHKIAANDRSLGQKTAQNTQRQQQDEESEFFIEFDLPEDITSLLEDEALLEDIEELLEKALEMLDINPELLEEVLKASLGGAEAGHQNEKGPFNTREDNKNKKVTSANRKNDDVNGKAGEQQQKEETGEEDLDYTSKKGHLQM</sequence>
<proteinExistence type="predicted"/>
<feature type="region of interest" description="Disordered" evidence="1">
    <location>
        <begin position="54"/>
        <end position="93"/>
    </location>
</feature>
<evidence type="ECO:0000313" key="2">
    <source>
        <dbReference type="EMBL" id="CAE0639902.1"/>
    </source>
</evidence>
<reference evidence="2" key="1">
    <citation type="submission" date="2021-01" db="EMBL/GenBank/DDBJ databases">
        <authorList>
            <person name="Corre E."/>
            <person name="Pelletier E."/>
            <person name="Niang G."/>
            <person name="Scheremetjew M."/>
            <person name="Finn R."/>
            <person name="Kale V."/>
            <person name="Holt S."/>
            <person name="Cochrane G."/>
            <person name="Meng A."/>
            <person name="Brown T."/>
            <person name="Cohen L."/>
        </authorList>
    </citation>
    <scope>NUCLEOTIDE SEQUENCE</scope>
    <source>
        <strain evidence="2">CCMP3107</strain>
    </source>
</reference>
<organism evidence="2">
    <name type="scientific">Heterosigma akashiwo</name>
    <name type="common">Chromophytic alga</name>
    <name type="synonym">Heterosigma carterae</name>
    <dbReference type="NCBI Taxonomy" id="2829"/>
    <lineage>
        <taxon>Eukaryota</taxon>
        <taxon>Sar</taxon>
        <taxon>Stramenopiles</taxon>
        <taxon>Ochrophyta</taxon>
        <taxon>Raphidophyceae</taxon>
        <taxon>Chattonellales</taxon>
        <taxon>Chattonellaceae</taxon>
        <taxon>Heterosigma</taxon>
    </lineage>
</organism>
<gene>
    <name evidence="2" type="ORF">HAKA00212_LOCUS18718</name>
</gene>
<feature type="region of interest" description="Disordered" evidence="1">
    <location>
        <begin position="146"/>
        <end position="174"/>
    </location>
</feature>
<evidence type="ECO:0000256" key="1">
    <source>
        <dbReference type="SAM" id="MobiDB-lite"/>
    </source>
</evidence>
<feature type="compositionally biased region" description="Polar residues" evidence="1">
    <location>
        <begin position="146"/>
        <end position="162"/>
    </location>
</feature>